<dbReference type="AlphaFoldDB" id="A0AAW5N715"/>
<feature type="transmembrane region" description="Helical" evidence="5">
    <location>
        <begin position="65"/>
        <end position="87"/>
    </location>
</feature>
<dbReference type="GO" id="GO:0009403">
    <property type="term" value="P:toxin biosynthetic process"/>
    <property type="evidence" value="ECO:0007669"/>
    <property type="project" value="InterPro"/>
</dbReference>
<keyword evidence="7" id="KW-1185">Reference proteome</keyword>
<feature type="transmembrane region" description="Helical" evidence="5">
    <location>
        <begin position="28"/>
        <end position="45"/>
    </location>
</feature>
<evidence type="ECO:0000256" key="4">
    <source>
        <dbReference type="ARBA" id="ARBA00023136"/>
    </source>
</evidence>
<feature type="transmembrane region" description="Helical" evidence="5">
    <location>
        <begin position="6"/>
        <end position="21"/>
    </location>
</feature>
<feature type="transmembrane region" description="Helical" evidence="5">
    <location>
        <begin position="108"/>
        <end position="125"/>
    </location>
</feature>
<evidence type="ECO:0000256" key="3">
    <source>
        <dbReference type="ARBA" id="ARBA00022989"/>
    </source>
</evidence>
<sequence length="176" mass="18932">MTTLDWIIVIVLGLGAVQGFMKGFVSQVISIVGLIAGLLVARALFGVVGERLATEIGTSVTVGQILAFILIGIIVPLGLSIAASLLTKVLNVISLGCINRWLGSGVGLIKYALLVSMAIRLIQFIDADNTLMQSTTKQESVLYYPMERFSSVFYPAFKSVAEQLMDAPTYNDMDLL</sequence>
<dbReference type="GeneID" id="82444361"/>
<evidence type="ECO:0000313" key="6">
    <source>
        <dbReference type="EMBL" id="MCR8873334.1"/>
    </source>
</evidence>
<dbReference type="PANTHER" id="PTHR37306:SF1">
    <property type="entry name" value="COLICIN V PRODUCTION PROTEIN"/>
    <property type="match status" value="1"/>
</dbReference>
<dbReference type="EMBL" id="JANRHJ010000004">
    <property type="protein sequence ID" value="MCR8873334.1"/>
    <property type="molecule type" value="Genomic_DNA"/>
</dbReference>
<accession>A0AAW5N715</accession>
<evidence type="ECO:0000256" key="2">
    <source>
        <dbReference type="ARBA" id="ARBA00022692"/>
    </source>
</evidence>
<organism evidence="6 7">
    <name type="scientific">Phocaeicola barnesiae</name>
    <dbReference type="NCBI Taxonomy" id="376804"/>
    <lineage>
        <taxon>Bacteria</taxon>
        <taxon>Pseudomonadati</taxon>
        <taxon>Bacteroidota</taxon>
        <taxon>Bacteroidia</taxon>
        <taxon>Bacteroidales</taxon>
        <taxon>Bacteroidaceae</taxon>
        <taxon>Phocaeicola</taxon>
    </lineage>
</organism>
<dbReference type="GO" id="GO:0016020">
    <property type="term" value="C:membrane"/>
    <property type="evidence" value="ECO:0007669"/>
    <property type="project" value="UniProtKB-SubCell"/>
</dbReference>
<dbReference type="PANTHER" id="PTHR37306">
    <property type="entry name" value="COLICIN V PRODUCTION PROTEIN"/>
    <property type="match status" value="1"/>
</dbReference>
<keyword evidence="3 5" id="KW-1133">Transmembrane helix</keyword>
<comment type="caution">
    <text evidence="6">The sequence shown here is derived from an EMBL/GenBank/DDBJ whole genome shotgun (WGS) entry which is preliminary data.</text>
</comment>
<evidence type="ECO:0000313" key="7">
    <source>
        <dbReference type="Proteomes" id="UP001204579"/>
    </source>
</evidence>
<reference evidence="6 7" key="1">
    <citation type="submission" date="2022-08" db="EMBL/GenBank/DDBJ databases">
        <authorList>
            <person name="Zeman M."/>
            <person name="Kubasova T."/>
        </authorList>
    </citation>
    <scope>NUCLEOTIDE SEQUENCE [LARGE SCALE GENOMIC DNA]</scope>
    <source>
        <strain evidence="6 7">ET62</strain>
    </source>
</reference>
<comment type="subcellular location">
    <subcellularLocation>
        <location evidence="1">Membrane</location>
        <topology evidence="1">Multi-pass membrane protein</topology>
    </subcellularLocation>
</comment>
<name>A0AAW5N715_9BACT</name>
<dbReference type="Proteomes" id="UP001204579">
    <property type="component" value="Unassembled WGS sequence"/>
</dbReference>
<dbReference type="Pfam" id="PF02674">
    <property type="entry name" value="Colicin_V"/>
    <property type="match status" value="1"/>
</dbReference>
<gene>
    <name evidence="6" type="ORF">NW209_04755</name>
</gene>
<proteinExistence type="predicted"/>
<dbReference type="InterPro" id="IPR003825">
    <property type="entry name" value="Colicin-V_CvpA"/>
</dbReference>
<evidence type="ECO:0000256" key="5">
    <source>
        <dbReference type="SAM" id="Phobius"/>
    </source>
</evidence>
<evidence type="ECO:0000256" key="1">
    <source>
        <dbReference type="ARBA" id="ARBA00004141"/>
    </source>
</evidence>
<keyword evidence="4 5" id="KW-0472">Membrane</keyword>
<keyword evidence="2 5" id="KW-0812">Transmembrane</keyword>
<dbReference type="RefSeq" id="WP_018711928.1">
    <property type="nucleotide sequence ID" value="NZ_CALULB010000013.1"/>
</dbReference>
<protein>
    <submittedName>
        <fullName evidence="6">CvpA family protein</fullName>
    </submittedName>
</protein>